<feature type="chain" id="PRO_5011992854" evidence="1">
    <location>
        <begin position="31"/>
        <end position="334"/>
    </location>
</feature>
<gene>
    <name evidence="2" type="ORF">CKY39_22115</name>
</gene>
<reference evidence="2 3" key="1">
    <citation type="submission" date="2017-09" db="EMBL/GenBank/DDBJ databases">
        <title>The diverse metabolic capabilities of V. boronicumulans make it an excellent choice for continued studies on novel biodegradation.</title>
        <authorList>
            <person name="Sun S."/>
        </authorList>
    </citation>
    <scope>NUCLEOTIDE SEQUENCE [LARGE SCALE GENOMIC DNA]</scope>
    <source>
        <strain evidence="2 3">J1</strain>
    </source>
</reference>
<dbReference type="InterPro" id="IPR007325">
    <property type="entry name" value="KFase/CYL"/>
</dbReference>
<dbReference type="SUPFAM" id="SSF102198">
    <property type="entry name" value="Putative cyclase"/>
    <property type="match status" value="1"/>
</dbReference>
<dbReference type="Pfam" id="PF04199">
    <property type="entry name" value="Cyclase"/>
    <property type="match status" value="1"/>
</dbReference>
<evidence type="ECO:0000313" key="2">
    <source>
        <dbReference type="EMBL" id="ATA57857.1"/>
    </source>
</evidence>
<dbReference type="GO" id="GO:0019441">
    <property type="term" value="P:L-tryptophan catabolic process to kynurenine"/>
    <property type="evidence" value="ECO:0007669"/>
    <property type="project" value="InterPro"/>
</dbReference>
<dbReference type="AlphaFoldDB" id="A0A250DU18"/>
<sequence>MEQFSMSQWIRKIGAAASLWGAMSVTLAFAAPVVGKSPWGPNDELGRLNLMTASTKAQVLSRADGARVYDLSVEYFVGMPSWHGIGDPRYQIWMTHTPHGTVVDDPMGVGHTQNKHVSYTGAAISMYTHMGTHIDALNHFGLDGKIWNGFEAREHLGDRGWKKTGAETIPPIVARGVLIDVAAAKGVEMLAPGYRVTRADLQETLDKQRVKLETGDVVLIRTGRMKLYDKADAYMDSPPGMSVDAARFLVESGGAMVVGADNLSFETFPPEADDNYVPVHTYLLAQQGAPIIELVNLEALAKDRVYEFAFIGASLKLRGGDAAPMRPIAIPLRR</sequence>
<dbReference type="PANTHER" id="PTHR34861">
    <property type="match status" value="1"/>
</dbReference>
<evidence type="ECO:0000256" key="1">
    <source>
        <dbReference type="SAM" id="SignalP"/>
    </source>
</evidence>
<proteinExistence type="predicted"/>
<dbReference type="Proteomes" id="UP000217154">
    <property type="component" value="Chromosome"/>
</dbReference>
<feature type="signal peptide" evidence="1">
    <location>
        <begin position="1"/>
        <end position="30"/>
    </location>
</feature>
<dbReference type="EMBL" id="CP023284">
    <property type="protein sequence ID" value="ATA57857.1"/>
    <property type="molecule type" value="Genomic_DNA"/>
</dbReference>
<organism evidence="2 3">
    <name type="scientific">Variovorax boronicumulans</name>
    <dbReference type="NCBI Taxonomy" id="436515"/>
    <lineage>
        <taxon>Bacteria</taxon>
        <taxon>Pseudomonadati</taxon>
        <taxon>Pseudomonadota</taxon>
        <taxon>Betaproteobacteria</taxon>
        <taxon>Burkholderiales</taxon>
        <taxon>Comamonadaceae</taxon>
        <taxon>Variovorax</taxon>
    </lineage>
</organism>
<keyword evidence="1" id="KW-0732">Signal</keyword>
<dbReference type="Gene3D" id="3.50.30.50">
    <property type="entry name" value="Putative cyclase"/>
    <property type="match status" value="1"/>
</dbReference>
<accession>A0A250DU18</accession>
<protein>
    <submittedName>
        <fullName evidence="2">Cyclase</fullName>
    </submittedName>
</protein>
<dbReference type="PANTHER" id="PTHR34861:SF10">
    <property type="entry name" value="CYCLASE"/>
    <property type="match status" value="1"/>
</dbReference>
<dbReference type="GO" id="GO:0004061">
    <property type="term" value="F:arylformamidase activity"/>
    <property type="evidence" value="ECO:0007669"/>
    <property type="project" value="InterPro"/>
</dbReference>
<evidence type="ECO:0000313" key="3">
    <source>
        <dbReference type="Proteomes" id="UP000217154"/>
    </source>
</evidence>
<dbReference type="InterPro" id="IPR037175">
    <property type="entry name" value="KFase_sf"/>
</dbReference>
<dbReference type="KEGG" id="vbo:CKY39_22115"/>
<name>A0A250DU18_9BURK</name>